<accession>A0AAI9NXB8</accession>
<reference evidence="1" key="1">
    <citation type="submission" date="2020-06" db="EMBL/GenBank/DDBJ databases">
        <title>Characterization of fructooligosaccharide metabolism and fructooligosaccharide-degrading enzymes in human commensal butyrate producers.</title>
        <authorList>
            <person name="Tanno H."/>
            <person name="Fujii T."/>
            <person name="Hirano K."/>
            <person name="Maeno S."/>
            <person name="Tonozuka T."/>
            <person name="Sakamoto M."/>
            <person name="Ohkuma M."/>
            <person name="Tochio T."/>
            <person name="Endo A."/>
        </authorList>
    </citation>
    <scope>NUCLEOTIDE SEQUENCE</scope>
    <source>
        <strain evidence="1">JCM 31265</strain>
    </source>
</reference>
<dbReference type="AlphaFoldDB" id="A0AAI9NXB8"/>
<evidence type="ECO:0000313" key="2">
    <source>
        <dbReference type="Proteomes" id="UP000660047"/>
    </source>
</evidence>
<organism evidence="1 2">
    <name type="scientific">Coprococcus eutactus</name>
    <dbReference type="NCBI Taxonomy" id="33043"/>
    <lineage>
        <taxon>Bacteria</taxon>
        <taxon>Bacillati</taxon>
        <taxon>Bacillota</taxon>
        <taxon>Clostridia</taxon>
        <taxon>Lachnospirales</taxon>
        <taxon>Lachnospiraceae</taxon>
        <taxon>Coprococcus</taxon>
    </lineage>
</organism>
<dbReference type="RefSeq" id="WP_055222558.1">
    <property type="nucleotide sequence ID" value="NZ_BLYL01000001.1"/>
</dbReference>
<sequence length="475" mass="54026">MYNEEKKLITDIQRKKDLDRNLALFAGVASKANYEYACHKFTLNYLTLKDMHMDGDVPDDPYIAQCQAVIDKLIGDFVVGDKTVCEDADMKLISDVRNTITAKMKVLTSYTDAFEMYEYILNRKEYSYPENVDEEIQKELKELDEAGVSDFAEEIYRFVFADQDKVAINSKLQSIIGQLPIRMTKNRFYDILGETLDIYNGVEKESLDQFIEMIENTALIRLPEGFETEYPELHEALEVLKAGDYTALDYDGYRKLTDVLDRSAAFLNSVVTEYMLIIELVNDLYVMMLALDSKEGVSESCKKAMTVIEKAVADDGEHLEAVYALLDDIVGEQELAGEHKVMLESAVYDISTGYTDDIAANELQDTYRDLEIMDKLLSGSMFVDIDNIAVMGVLNVDTDYIAACKEKLTNEFADLFAANSMTVNRAIMAKILSNIPVFFNTTDEIREYVNGSLSRCREKSELLADYIVIKQMMEE</sequence>
<protein>
    <submittedName>
        <fullName evidence="1">Uncharacterized protein</fullName>
    </submittedName>
</protein>
<evidence type="ECO:0000313" key="1">
    <source>
        <dbReference type="EMBL" id="GFO93016.1"/>
    </source>
</evidence>
<dbReference type="Proteomes" id="UP000660047">
    <property type="component" value="Unassembled WGS sequence"/>
</dbReference>
<proteinExistence type="predicted"/>
<dbReference type="EMBL" id="BLYL01000001">
    <property type="protein sequence ID" value="GFO93016.1"/>
    <property type="molecule type" value="Genomic_DNA"/>
</dbReference>
<name>A0AAI9NXB8_9FIRM</name>
<comment type="caution">
    <text evidence="1">The sequence shown here is derived from an EMBL/GenBank/DDBJ whole genome shotgun (WGS) entry which is preliminary data.</text>
</comment>
<gene>
    <name evidence="1" type="ORF">COEU31_00620</name>
</gene>